<protein>
    <submittedName>
        <fullName evidence="3">DUF2637 domain-containing protein</fullName>
    </submittedName>
</protein>
<evidence type="ECO:0000313" key="4">
    <source>
        <dbReference type="Proteomes" id="UP001365781"/>
    </source>
</evidence>
<feature type="transmembrane region" description="Helical" evidence="2">
    <location>
        <begin position="102"/>
        <end position="122"/>
    </location>
</feature>
<keyword evidence="4" id="KW-1185">Reference proteome</keyword>
<keyword evidence="2" id="KW-0472">Membrane</keyword>
<organism evidence="3 4">
    <name type="scientific">Streptomyces brasiliscabiei</name>
    <dbReference type="NCBI Taxonomy" id="2736302"/>
    <lineage>
        <taxon>Bacteria</taxon>
        <taxon>Bacillati</taxon>
        <taxon>Actinomycetota</taxon>
        <taxon>Actinomycetes</taxon>
        <taxon>Kitasatosporales</taxon>
        <taxon>Streptomycetaceae</taxon>
        <taxon>Streptomyces</taxon>
    </lineage>
</organism>
<dbReference type="Proteomes" id="UP001365781">
    <property type="component" value="Unassembled WGS sequence"/>
</dbReference>
<dbReference type="EMBL" id="JBBAYM010000007">
    <property type="protein sequence ID" value="MEI5609970.1"/>
    <property type="molecule type" value="Genomic_DNA"/>
</dbReference>
<sequence length="290" mass="29775">MRNPTAALAAGAAAVTIALTAAAFWLSYEHLHDIASANGLTGARAWAWPATVDLFIVAGELLVLRASLRGAVDWWAYVLAAVGSLGSIALNVAGVGADAQPMEYVVAAVPPTAALVAFAALMRQVHEALHRIHNATTDAPASGPASDASALAISPADEDTGPDARLGLVLDFTPHPRPHPAMCAPASPAGHTPDASPTASPASAASRMAVTPMPTPDTDAQLLADALKVNATALAETGQRASLRRLQTELRIGQTRAQRIQRELPHTPPAPAGMPDECATADTILEETTG</sequence>
<gene>
    <name evidence="3" type="ORF">WB403_12400</name>
</gene>
<reference evidence="3 4" key="1">
    <citation type="submission" date="2024-03" db="EMBL/GenBank/DDBJ databases">
        <title>First Report of Pectobacterium brasiliscabiei causing potato scab in china.</title>
        <authorList>
            <person name="Handique U."/>
        </authorList>
    </citation>
    <scope>NUCLEOTIDE SEQUENCE [LARGE SCALE GENOMIC DNA]</scope>
    <source>
        <strain evidence="3 4">ZRIMU1503</strain>
    </source>
</reference>
<dbReference type="Pfam" id="PF10935">
    <property type="entry name" value="DUF2637"/>
    <property type="match status" value="1"/>
</dbReference>
<accession>A0ABU8GCQ2</accession>
<comment type="caution">
    <text evidence="3">The sequence shown here is derived from an EMBL/GenBank/DDBJ whole genome shotgun (WGS) entry which is preliminary data.</text>
</comment>
<feature type="compositionally biased region" description="Low complexity" evidence="1">
    <location>
        <begin position="192"/>
        <end position="206"/>
    </location>
</feature>
<keyword evidence="2" id="KW-0812">Transmembrane</keyword>
<evidence type="ECO:0000256" key="1">
    <source>
        <dbReference type="SAM" id="MobiDB-lite"/>
    </source>
</evidence>
<feature type="region of interest" description="Disordered" evidence="1">
    <location>
        <begin position="177"/>
        <end position="217"/>
    </location>
</feature>
<feature type="region of interest" description="Disordered" evidence="1">
    <location>
        <begin position="136"/>
        <end position="164"/>
    </location>
</feature>
<keyword evidence="2" id="KW-1133">Transmembrane helix</keyword>
<evidence type="ECO:0000313" key="3">
    <source>
        <dbReference type="EMBL" id="MEI5609970.1"/>
    </source>
</evidence>
<dbReference type="RefSeq" id="WP_336558269.1">
    <property type="nucleotide sequence ID" value="NZ_JBBAYL010000004.1"/>
</dbReference>
<evidence type="ECO:0000256" key="2">
    <source>
        <dbReference type="SAM" id="Phobius"/>
    </source>
</evidence>
<feature type="transmembrane region" description="Helical" evidence="2">
    <location>
        <begin position="76"/>
        <end position="96"/>
    </location>
</feature>
<feature type="compositionally biased region" description="Low complexity" evidence="1">
    <location>
        <begin position="138"/>
        <end position="152"/>
    </location>
</feature>
<feature type="transmembrane region" description="Helical" evidence="2">
    <location>
        <begin position="46"/>
        <end position="64"/>
    </location>
</feature>
<name>A0ABU8GCQ2_9ACTN</name>
<proteinExistence type="predicted"/>
<dbReference type="InterPro" id="IPR021235">
    <property type="entry name" value="DUF2637"/>
</dbReference>